<dbReference type="AlphaFoldDB" id="A0A0L7KYB1"/>
<organism evidence="2 3">
    <name type="scientific">Operophtera brumata</name>
    <name type="common">Winter moth</name>
    <name type="synonym">Phalaena brumata</name>
    <dbReference type="NCBI Taxonomy" id="104452"/>
    <lineage>
        <taxon>Eukaryota</taxon>
        <taxon>Metazoa</taxon>
        <taxon>Ecdysozoa</taxon>
        <taxon>Arthropoda</taxon>
        <taxon>Hexapoda</taxon>
        <taxon>Insecta</taxon>
        <taxon>Pterygota</taxon>
        <taxon>Neoptera</taxon>
        <taxon>Endopterygota</taxon>
        <taxon>Lepidoptera</taxon>
        <taxon>Glossata</taxon>
        <taxon>Ditrysia</taxon>
        <taxon>Geometroidea</taxon>
        <taxon>Geometridae</taxon>
        <taxon>Larentiinae</taxon>
        <taxon>Operophtera</taxon>
    </lineage>
</organism>
<comment type="caution">
    <text evidence="2">The sequence shown here is derived from an EMBL/GenBank/DDBJ whole genome shotgun (WGS) entry which is preliminary data.</text>
</comment>
<name>A0A0L7KYB1_OPEBR</name>
<evidence type="ECO:0000256" key="1">
    <source>
        <dbReference type="SAM" id="MobiDB-lite"/>
    </source>
</evidence>
<evidence type="ECO:0000313" key="2">
    <source>
        <dbReference type="EMBL" id="KOB68238.1"/>
    </source>
</evidence>
<reference evidence="2 3" key="1">
    <citation type="journal article" date="2015" name="Genome Biol. Evol.">
        <title>The genome of winter moth (Operophtera brumata) provides a genomic perspective on sexual dimorphism and phenology.</title>
        <authorList>
            <person name="Derks M.F."/>
            <person name="Smit S."/>
            <person name="Salis L."/>
            <person name="Schijlen E."/>
            <person name="Bossers A."/>
            <person name="Mateman C."/>
            <person name="Pijl A.S."/>
            <person name="de Ridder D."/>
            <person name="Groenen M.A."/>
            <person name="Visser M.E."/>
            <person name="Megens H.J."/>
        </authorList>
    </citation>
    <scope>NUCLEOTIDE SEQUENCE [LARGE SCALE GENOMIC DNA]</scope>
    <source>
        <strain evidence="2">WM2013NL</strain>
        <tissue evidence="2">Head and thorax</tissue>
    </source>
</reference>
<feature type="compositionally biased region" description="Low complexity" evidence="1">
    <location>
        <begin position="146"/>
        <end position="158"/>
    </location>
</feature>
<protein>
    <submittedName>
        <fullName evidence="2">Putative BSD domain-containing protein 1</fullName>
    </submittedName>
</protein>
<feature type="region of interest" description="Disordered" evidence="1">
    <location>
        <begin position="75"/>
        <end position="96"/>
    </location>
</feature>
<feature type="compositionally biased region" description="Basic and acidic residues" evidence="1">
    <location>
        <begin position="209"/>
        <end position="240"/>
    </location>
</feature>
<dbReference type="EMBL" id="JTDY01004369">
    <property type="protein sequence ID" value="KOB68238.1"/>
    <property type="molecule type" value="Genomic_DNA"/>
</dbReference>
<feature type="compositionally biased region" description="Basic and acidic residues" evidence="1">
    <location>
        <begin position="165"/>
        <end position="180"/>
    </location>
</feature>
<dbReference type="Proteomes" id="UP000037510">
    <property type="component" value="Unassembled WGS sequence"/>
</dbReference>
<sequence length="240" mass="26852">MADLAHDFDNNGREQDLTSNFPEFEAWLGSLEDAEAGGAVISPSSAAKRLDSNPLLKSQYLFRVALLQDRLAAASRKQPADEPLTTDPSDTPYAPSELENAGVAWEDEDFANDLELTEEQQILLLEEYEKEITTKKQIKSPQRDISNNNTKQTSTSTKSKTKSAQTRDKLNNKQTTDKKALKNKNGGQKQSPKKAVKDVCGNDLVEDYFGEKDENVKDDDSNSDESWEKEFEIDDVEQKA</sequence>
<feature type="region of interest" description="Disordered" evidence="1">
    <location>
        <begin position="133"/>
        <end position="240"/>
    </location>
</feature>
<gene>
    <name evidence="2" type="ORF">OBRU01_10622</name>
</gene>
<accession>A0A0L7KYB1</accession>
<proteinExistence type="predicted"/>
<evidence type="ECO:0000313" key="3">
    <source>
        <dbReference type="Proteomes" id="UP000037510"/>
    </source>
</evidence>
<keyword evidence="3" id="KW-1185">Reference proteome</keyword>